<dbReference type="AlphaFoldDB" id="A0AAW0YA17"/>
<keyword evidence="2" id="KW-1185">Reference proteome</keyword>
<sequence length="109" mass="12665">MSSSDWAYAQVPSGINKQKVYILYLIPYTLYPASVGDGRLVEKKKKNIFYLHHSIFLNLEKIPYYIQQLSEQSPRLPIIHCHYWDDGEVVNIFGFPEANICHFAPLCTE</sequence>
<evidence type="ECO:0000313" key="2">
    <source>
        <dbReference type="Proteomes" id="UP001445076"/>
    </source>
</evidence>
<accession>A0AAW0YA17</accession>
<protein>
    <submittedName>
        <fullName evidence="1">Uncharacterized protein</fullName>
    </submittedName>
</protein>
<reference evidence="1 2" key="1">
    <citation type="journal article" date="2024" name="BMC Genomics">
        <title>Genome assembly of redclaw crayfish (Cherax quadricarinatus) provides insights into its immune adaptation and hypoxia tolerance.</title>
        <authorList>
            <person name="Liu Z."/>
            <person name="Zheng J."/>
            <person name="Li H."/>
            <person name="Fang K."/>
            <person name="Wang S."/>
            <person name="He J."/>
            <person name="Zhou D."/>
            <person name="Weng S."/>
            <person name="Chi M."/>
            <person name="Gu Z."/>
            <person name="He J."/>
            <person name="Li F."/>
            <person name="Wang M."/>
        </authorList>
    </citation>
    <scope>NUCLEOTIDE SEQUENCE [LARGE SCALE GENOMIC DNA]</scope>
    <source>
        <strain evidence="1">ZL_2023a</strain>
    </source>
</reference>
<organism evidence="1 2">
    <name type="scientific">Cherax quadricarinatus</name>
    <name type="common">Australian red claw crayfish</name>
    <dbReference type="NCBI Taxonomy" id="27406"/>
    <lineage>
        <taxon>Eukaryota</taxon>
        <taxon>Metazoa</taxon>
        <taxon>Ecdysozoa</taxon>
        <taxon>Arthropoda</taxon>
        <taxon>Crustacea</taxon>
        <taxon>Multicrustacea</taxon>
        <taxon>Malacostraca</taxon>
        <taxon>Eumalacostraca</taxon>
        <taxon>Eucarida</taxon>
        <taxon>Decapoda</taxon>
        <taxon>Pleocyemata</taxon>
        <taxon>Astacidea</taxon>
        <taxon>Parastacoidea</taxon>
        <taxon>Parastacidae</taxon>
        <taxon>Cherax</taxon>
    </lineage>
</organism>
<dbReference type="EMBL" id="JARKIK010000011">
    <property type="protein sequence ID" value="KAK8748849.1"/>
    <property type="molecule type" value="Genomic_DNA"/>
</dbReference>
<comment type="caution">
    <text evidence="1">The sequence shown here is derived from an EMBL/GenBank/DDBJ whole genome shotgun (WGS) entry which is preliminary data.</text>
</comment>
<name>A0AAW0YA17_CHEQU</name>
<gene>
    <name evidence="1" type="ORF">OTU49_016029</name>
</gene>
<dbReference type="Proteomes" id="UP001445076">
    <property type="component" value="Unassembled WGS sequence"/>
</dbReference>
<evidence type="ECO:0000313" key="1">
    <source>
        <dbReference type="EMBL" id="KAK8748849.1"/>
    </source>
</evidence>
<proteinExistence type="predicted"/>